<dbReference type="CDD" id="cd11062">
    <property type="entry name" value="CYP58-like"/>
    <property type="match status" value="1"/>
</dbReference>
<evidence type="ECO:0000256" key="8">
    <source>
        <dbReference type="RuleBase" id="RU000461"/>
    </source>
</evidence>
<evidence type="ECO:0000256" key="3">
    <source>
        <dbReference type="ARBA" id="ARBA00022723"/>
    </source>
</evidence>
<dbReference type="AlphaFoldDB" id="A0AAV9P2G9"/>
<dbReference type="RefSeq" id="XP_064655987.1">
    <property type="nucleotide sequence ID" value="XM_064805527.1"/>
</dbReference>
<gene>
    <name evidence="9" type="ORF">LTR77_008295</name>
</gene>
<protein>
    <recommendedName>
        <fullName evidence="11">Cytochrome P450</fullName>
    </recommendedName>
</protein>
<evidence type="ECO:0008006" key="11">
    <source>
        <dbReference type="Google" id="ProtNLM"/>
    </source>
</evidence>
<name>A0AAV9P2G9_9PEZI</name>
<evidence type="ECO:0000256" key="4">
    <source>
        <dbReference type="ARBA" id="ARBA00023002"/>
    </source>
</evidence>
<proteinExistence type="inferred from homology"/>
<dbReference type="SUPFAM" id="SSF48264">
    <property type="entry name" value="Cytochrome P450"/>
    <property type="match status" value="1"/>
</dbReference>
<keyword evidence="5 7" id="KW-0408">Iron</keyword>
<dbReference type="InterPro" id="IPR002401">
    <property type="entry name" value="Cyt_P450_E_grp-I"/>
</dbReference>
<evidence type="ECO:0000313" key="9">
    <source>
        <dbReference type="EMBL" id="KAK5166034.1"/>
    </source>
</evidence>
<accession>A0AAV9P2G9</accession>
<evidence type="ECO:0000256" key="1">
    <source>
        <dbReference type="ARBA" id="ARBA00001971"/>
    </source>
</evidence>
<dbReference type="GO" id="GO:0016705">
    <property type="term" value="F:oxidoreductase activity, acting on paired donors, with incorporation or reduction of molecular oxygen"/>
    <property type="evidence" value="ECO:0007669"/>
    <property type="project" value="InterPro"/>
</dbReference>
<comment type="similarity">
    <text evidence="2 8">Belongs to the cytochrome P450 family.</text>
</comment>
<keyword evidence="6 8" id="KW-0503">Monooxygenase</keyword>
<dbReference type="InterPro" id="IPR036396">
    <property type="entry name" value="Cyt_P450_sf"/>
</dbReference>
<keyword evidence="4 8" id="KW-0560">Oxidoreductase</keyword>
<dbReference type="Gene3D" id="1.10.630.10">
    <property type="entry name" value="Cytochrome P450"/>
    <property type="match status" value="1"/>
</dbReference>
<dbReference type="GO" id="GO:0005506">
    <property type="term" value="F:iron ion binding"/>
    <property type="evidence" value="ECO:0007669"/>
    <property type="project" value="InterPro"/>
</dbReference>
<dbReference type="GeneID" id="89929628"/>
<dbReference type="Pfam" id="PF00067">
    <property type="entry name" value="p450"/>
    <property type="match status" value="1"/>
</dbReference>
<dbReference type="InterPro" id="IPR017972">
    <property type="entry name" value="Cyt_P450_CS"/>
</dbReference>
<dbReference type="GO" id="GO:0004497">
    <property type="term" value="F:monooxygenase activity"/>
    <property type="evidence" value="ECO:0007669"/>
    <property type="project" value="UniProtKB-KW"/>
</dbReference>
<keyword evidence="10" id="KW-1185">Reference proteome</keyword>
<dbReference type="Proteomes" id="UP001337655">
    <property type="component" value="Unassembled WGS sequence"/>
</dbReference>
<dbReference type="PANTHER" id="PTHR24305:SF157">
    <property type="entry name" value="N-ACETYLTRYPTOPHAN 6-HYDROXYLASE IVOC-RELATED"/>
    <property type="match status" value="1"/>
</dbReference>
<comment type="cofactor">
    <cofactor evidence="1 7">
        <name>heme</name>
        <dbReference type="ChEBI" id="CHEBI:30413"/>
    </cofactor>
</comment>
<dbReference type="PRINTS" id="PR00385">
    <property type="entry name" value="P450"/>
</dbReference>
<evidence type="ECO:0000256" key="2">
    <source>
        <dbReference type="ARBA" id="ARBA00010617"/>
    </source>
</evidence>
<organism evidence="9 10">
    <name type="scientific">Saxophila tyrrhenica</name>
    <dbReference type="NCBI Taxonomy" id="1690608"/>
    <lineage>
        <taxon>Eukaryota</taxon>
        <taxon>Fungi</taxon>
        <taxon>Dikarya</taxon>
        <taxon>Ascomycota</taxon>
        <taxon>Pezizomycotina</taxon>
        <taxon>Dothideomycetes</taxon>
        <taxon>Dothideomycetidae</taxon>
        <taxon>Mycosphaerellales</taxon>
        <taxon>Extremaceae</taxon>
        <taxon>Saxophila</taxon>
    </lineage>
</organism>
<evidence type="ECO:0000256" key="6">
    <source>
        <dbReference type="ARBA" id="ARBA00023033"/>
    </source>
</evidence>
<feature type="binding site" description="axial binding residue" evidence="7">
    <location>
        <position position="459"/>
    </location>
    <ligand>
        <name>heme</name>
        <dbReference type="ChEBI" id="CHEBI:30413"/>
    </ligand>
    <ligandPart>
        <name>Fe</name>
        <dbReference type="ChEBI" id="CHEBI:18248"/>
    </ligandPart>
</feature>
<dbReference type="InterPro" id="IPR001128">
    <property type="entry name" value="Cyt_P450"/>
</dbReference>
<evidence type="ECO:0000256" key="5">
    <source>
        <dbReference type="ARBA" id="ARBA00023004"/>
    </source>
</evidence>
<dbReference type="PRINTS" id="PR00463">
    <property type="entry name" value="EP450I"/>
</dbReference>
<comment type="caution">
    <text evidence="9">The sequence shown here is derived from an EMBL/GenBank/DDBJ whole genome shotgun (WGS) entry which is preliminary data.</text>
</comment>
<dbReference type="GO" id="GO:0020037">
    <property type="term" value="F:heme binding"/>
    <property type="evidence" value="ECO:0007669"/>
    <property type="project" value="InterPro"/>
</dbReference>
<sequence>MEISTGALALPLVGLAIFYALGRCLYILFFHPLSGFPGPKFAAIGLSELYYDVLKDGTYLWEIERMHKKYGEFANHFHAGHLLTVPGPIVRINARELHILDPEYYGEIYSGGSRRVSKDPATVKVFAVPTAMVATLDHMHHRARRGYLSHYFSKRTVHEVEPLIGERVDRLCGRFDEALEKKTPLNLDAAFSALTADVITMRFYGQHFDYLGKEHFHSAIRDTFAGVMSIYHLTRFLPGILPALKSLPMPIMKAVMPSVAELETIRDGIKNDALNSLKQKDYSGSAPVIASMLEDTSVPAEERTIDRLMDEGTTLTFAGTETTARSLSIASFYLLNDKPRFNKLRSELNNLPKSQDTSWALSQLQSLPYLTGVINECLRLAFGAAGRFSRVATEEALQYGDYAIPPGTPVTQSTYFVHTDPSIFPKPFEFRPERWIEANKEGVPLDRYLVSFSKGRRQCLGMTLAYAELYITIARVVSSYDMSLHNTTIDDIGIHHVTLVGKPKKIKGQGPTYGEVEVNVLGKVAQ</sequence>
<dbReference type="PROSITE" id="PS00086">
    <property type="entry name" value="CYTOCHROME_P450"/>
    <property type="match status" value="1"/>
</dbReference>
<dbReference type="EMBL" id="JAVRRT010000014">
    <property type="protein sequence ID" value="KAK5166034.1"/>
    <property type="molecule type" value="Genomic_DNA"/>
</dbReference>
<dbReference type="InterPro" id="IPR050121">
    <property type="entry name" value="Cytochrome_P450_monoxygenase"/>
</dbReference>
<keyword evidence="7 8" id="KW-0349">Heme</keyword>
<keyword evidence="3 7" id="KW-0479">Metal-binding</keyword>
<evidence type="ECO:0000256" key="7">
    <source>
        <dbReference type="PIRSR" id="PIRSR602401-1"/>
    </source>
</evidence>
<reference evidence="9 10" key="1">
    <citation type="submission" date="2023-08" db="EMBL/GenBank/DDBJ databases">
        <title>Black Yeasts Isolated from many extreme environments.</title>
        <authorList>
            <person name="Coleine C."/>
            <person name="Stajich J.E."/>
            <person name="Selbmann L."/>
        </authorList>
    </citation>
    <scope>NUCLEOTIDE SEQUENCE [LARGE SCALE GENOMIC DNA]</scope>
    <source>
        <strain evidence="9 10">CCFEE 5935</strain>
    </source>
</reference>
<evidence type="ECO:0000313" key="10">
    <source>
        <dbReference type="Proteomes" id="UP001337655"/>
    </source>
</evidence>
<dbReference type="PANTHER" id="PTHR24305">
    <property type="entry name" value="CYTOCHROME P450"/>
    <property type="match status" value="1"/>
</dbReference>